<sequence length="196" mass="22192">RLKMKLIRRENQFMIKGSGWTAGAKQIAARLHQWRSLHLVAEWSSLTSTGRAAPYLSSSHLMKDLLFSHPSLVSLRCHLLPCGANRRQGRRQCTLCGELESQTHILGGCPSRMSMFTLRHNEIRSKLSKFLRDNLHSCSIVEERALESSESSTSSSRPDISIPEKNITLDVSNGKQTGKIPELYPSCDWALWFYHA</sequence>
<organism evidence="1 2">
    <name type="scientific">Aduncisulcus paluster</name>
    <dbReference type="NCBI Taxonomy" id="2918883"/>
    <lineage>
        <taxon>Eukaryota</taxon>
        <taxon>Metamonada</taxon>
        <taxon>Carpediemonas-like organisms</taxon>
        <taxon>Aduncisulcus</taxon>
    </lineage>
</organism>
<name>A0ABQ5KH75_9EUKA</name>
<feature type="non-terminal residue" evidence="1">
    <location>
        <position position="1"/>
    </location>
</feature>
<comment type="caution">
    <text evidence="1">The sequence shown here is derived from an EMBL/GenBank/DDBJ whole genome shotgun (WGS) entry which is preliminary data.</text>
</comment>
<protein>
    <submittedName>
        <fullName evidence="1">Uncharacterized protein</fullName>
    </submittedName>
</protein>
<proteinExistence type="predicted"/>
<accession>A0ABQ5KH75</accession>
<gene>
    <name evidence="1" type="ORF">ADUPG1_001612</name>
</gene>
<evidence type="ECO:0000313" key="2">
    <source>
        <dbReference type="Proteomes" id="UP001057375"/>
    </source>
</evidence>
<dbReference type="Proteomes" id="UP001057375">
    <property type="component" value="Unassembled WGS sequence"/>
</dbReference>
<dbReference type="EMBL" id="BQXS01001451">
    <property type="protein sequence ID" value="GKT30644.1"/>
    <property type="molecule type" value="Genomic_DNA"/>
</dbReference>
<reference evidence="1" key="1">
    <citation type="submission" date="2022-03" db="EMBL/GenBank/DDBJ databases">
        <title>Draft genome sequence of Aduncisulcus paluster, a free-living microaerophilic Fornicata.</title>
        <authorList>
            <person name="Yuyama I."/>
            <person name="Kume K."/>
            <person name="Tamura T."/>
            <person name="Inagaki Y."/>
            <person name="Hashimoto T."/>
        </authorList>
    </citation>
    <scope>NUCLEOTIDE SEQUENCE</scope>
    <source>
        <strain evidence="1">NY0171</strain>
    </source>
</reference>
<evidence type="ECO:0000313" key="1">
    <source>
        <dbReference type="EMBL" id="GKT30644.1"/>
    </source>
</evidence>
<keyword evidence="2" id="KW-1185">Reference proteome</keyword>